<keyword evidence="3" id="KW-1185">Reference proteome</keyword>
<evidence type="ECO:0000313" key="3">
    <source>
        <dbReference type="Proteomes" id="UP000243459"/>
    </source>
</evidence>
<dbReference type="AlphaFoldDB" id="A0A5P1FTT5"/>
<dbReference type="InterPro" id="IPR050410">
    <property type="entry name" value="CCR4/nocturin_mRNA_transcr"/>
</dbReference>
<evidence type="ECO:0000313" key="2">
    <source>
        <dbReference type="EMBL" id="ONK81502.1"/>
    </source>
</evidence>
<dbReference type="PANTHER" id="PTHR12121">
    <property type="entry name" value="CARBON CATABOLITE REPRESSOR PROTEIN 4"/>
    <property type="match status" value="1"/>
</dbReference>
<dbReference type="PANTHER" id="PTHR12121:SF74">
    <property type="entry name" value="CARBON CATABOLITE REPRESSOR PROTEIN 4 HOMOLOG 5"/>
    <property type="match status" value="1"/>
</dbReference>
<reference evidence="3" key="1">
    <citation type="journal article" date="2017" name="Nat. Commun.">
        <title>The asparagus genome sheds light on the origin and evolution of a young Y chromosome.</title>
        <authorList>
            <person name="Harkess A."/>
            <person name="Zhou J."/>
            <person name="Xu C."/>
            <person name="Bowers J.E."/>
            <person name="Van der Hulst R."/>
            <person name="Ayyampalayam S."/>
            <person name="Mercati F."/>
            <person name="Riccardi P."/>
            <person name="McKain M.R."/>
            <person name="Kakrana A."/>
            <person name="Tang H."/>
            <person name="Ray J."/>
            <person name="Groenendijk J."/>
            <person name="Arikit S."/>
            <person name="Mathioni S.M."/>
            <person name="Nakano M."/>
            <person name="Shan H."/>
            <person name="Telgmann-Rauber A."/>
            <person name="Kanno A."/>
            <person name="Yue Z."/>
            <person name="Chen H."/>
            <person name="Li W."/>
            <person name="Chen Y."/>
            <person name="Xu X."/>
            <person name="Zhang Y."/>
            <person name="Luo S."/>
            <person name="Chen H."/>
            <person name="Gao J."/>
            <person name="Mao Z."/>
            <person name="Pires J.C."/>
            <person name="Luo M."/>
            <person name="Kudrna D."/>
            <person name="Wing R.A."/>
            <person name="Meyers B.C."/>
            <person name="Yi K."/>
            <person name="Kong H."/>
            <person name="Lavrijsen P."/>
            <person name="Sunseri F."/>
            <person name="Falavigna A."/>
            <person name="Ye Y."/>
            <person name="Leebens-Mack J.H."/>
            <person name="Chen G."/>
        </authorList>
    </citation>
    <scope>NUCLEOTIDE SEQUENCE [LARGE SCALE GENOMIC DNA]</scope>
    <source>
        <strain evidence="3">cv. DH0086</strain>
    </source>
</reference>
<sequence>MIVLHHNEVDRFDDLADLLREDGYVGVYKGRTGEARDGGAVFWKEKEFSLLHQENIEYQSFGLRDNVAQLCVLKVCHNQSNISTCEDADSSEPMPSQTVVVGNIHVLFNPKRGDIKLGQIRLLLERMHAVSLQWGNAPVVICGDFNSVPQSALYQYLSAPELDILLYDRRKISGQDEFPLQKRHFSVGRNASRSRFCMQKLLQFKWSEEEIHLAVGNGGCTHLKNPLKLFSAYRGVPSCSNSRDNCGEPLVTSYHSKFMGTVDYIWHSAGIVPVAVVETLPIKNLKKLGGLPSEMMAVQANVLQLLHICKMTTTRFF</sequence>
<dbReference type="Proteomes" id="UP000243459">
    <property type="component" value="Chromosome 1"/>
</dbReference>
<dbReference type="EMBL" id="CM007381">
    <property type="protein sequence ID" value="ONK81502.1"/>
    <property type="molecule type" value="Genomic_DNA"/>
</dbReference>
<protein>
    <recommendedName>
        <fullName evidence="1">Endonuclease/exonuclease/phosphatase domain-containing protein</fullName>
    </recommendedName>
</protein>
<dbReference type="OMA" id="HQENIEY"/>
<dbReference type="SUPFAM" id="SSF56219">
    <property type="entry name" value="DNase I-like"/>
    <property type="match status" value="1"/>
</dbReference>
<feature type="domain" description="Endonuclease/exonuclease/phosphatase" evidence="1">
    <location>
        <begin position="19"/>
        <end position="277"/>
    </location>
</feature>
<organism evidence="2 3">
    <name type="scientific">Asparagus officinalis</name>
    <name type="common">Garden asparagus</name>
    <dbReference type="NCBI Taxonomy" id="4686"/>
    <lineage>
        <taxon>Eukaryota</taxon>
        <taxon>Viridiplantae</taxon>
        <taxon>Streptophyta</taxon>
        <taxon>Embryophyta</taxon>
        <taxon>Tracheophyta</taxon>
        <taxon>Spermatophyta</taxon>
        <taxon>Magnoliopsida</taxon>
        <taxon>Liliopsida</taxon>
        <taxon>Asparagales</taxon>
        <taxon>Asparagaceae</taxon>
        <taxon>Asparagoideae</taxon>
        <taxon>Asparagus</taxon>
    </lineage>
</organism>
<gene>
    <name evidence="2" type="ORF">A4U43_C01F29840</name>
</gene>
<dbReference type="Gramene" id="ONK81502">
    <property type="protein sequence ID" value="ONK81502"/>
    <property type="gene ID" value="A4U43_C01F29840"/>
</dbReference>
<name>A0A5P1FTT5_ASPOF</name>
<dbReference type="InterPro" id="IPR036691">
    <property type="entry name" value="Endo/exonu/phosph_ase_sf"/>
</dbReference>
<dbReference type="Pfam" id="PF03372">
    <property type="entry name" value="Exo_endo_phos"/>
    <property type="match status" value="1"/>
</dbReference>
<dbReference type="Gene3D" id="3.60.10.10">
    <property type="entry name" value="Endonuclease/exonuclease/phosphatase"/>
    <property type="match status" value="1"/>
</dbReference>
<proteinExistence type="predicted"/>
<evidence type="ECO:0000259" key="1">
    <source>
        <dbReference type="Pfam" id="PF03372"/>
    </source>
</evidence>
<accession>A0A5P1FTT5</accession>
<dbReference type="InterPro" id="IPR005135">
    <property type="entry name" value="Endo/exonuclease/phosphatase"/>
</dbReference>
<dbReference type="GO" id="GO:0000175">
    <property type="term" value="F:3'-5'-RNA exonuclease activity"/>
    <property type="evidence" value="ECO:0007669"/>
    <property type="project" value="TreeGrafter"/>
</dbReference>